<dbReference type="InterPro" id="IPR012318">
    <property type="entry name" value="HTH_CRP"/>
</dbReference>
<dbReference type="SUPFAM" id="SSF46785">
    <property type="entry name" value="Winged helix' DNA-binding domain"/>
    <property type="match status" value="1"/>
</dbReference>
<keyword evidence="3" id="KW-0804">Transcription</keyword>
<feature type="domain" description="Cyclic nucleotide-binding" evidence="4">
    <location>
        <begin position="36"/>
        <end position="135"/>
    </location>
</feature>
<evidence type="ECO:0000313" key="6">
    <source>
        <dbReference type="EMBL" id="NEU05800.1"/>
    </source>
</evidence>
<dbReference type="InterPro" id="IPR036388">
    <property type="entry name" value="WH-like_DNA-bd_sf"/>
</dbReference>
<comment type="caution">
    <text evidence="6">The sequence shown here is derived from an EMBL/GenBank/DDBJ whole genome shotgun (WGS) entry which is preliminary data.</text>
</comment>
<dbReference type="GO" id="GO:0003700">
    <property type="term" value="F:DNA-binding transcription factor activity"/>
    <property type="evidence" value="ECO:0007669"/>
    <property type="project" value="TreeGrafter"/>
</dbReference>
<evidence type="ECO:0000256" key="1">
    <source>
        <dbReference type="ARBA" id="ARBA00023015"/>
    </source>
</evidence>
<dbReference type="Gene3D" id="1.10.10.10">
    <property type="entry name" value="Winged helix-like DNA-binding domain superfamily/Winged helix DNA-binding domain"/>
    <property type="match status" value="1"/>
</dbReference>
<organism evidence="6 7">
    <name type="scientific">Clostridium senegalense</name>
    <dbReference type="NCBI Taxonomy" id="1465809"/>
    <lineage>
        <taxon>Bacteria</taxon>
        <taxon>Bacillati</taxon>
        <taxon>Bacillota</taxon>
        <taxon>Clostridia</taxon>
        <taxon>Eubacteriales</taxon>
        <taxon>Clostridiaceae</taxon>
        <taxon>Clostridium</taxon>
    </lineage>
</organism>
<dbReference type="PROSITE" id="PS50042">
    <property type="entry name" value="CNMP_BINDING_3"/>
    <property type="match status" value="1"/>
</dbReference>
<dbReference type="Gene3D" id="2.60.120.10">
    <property type="entry name" value="Jelly Rolls"/>
    <property type="match status" value="1"/>
</dbReference>
<proteinExistence type="predicted"/>
<evidence type="ECO:0000259" key="4">
    <source>
        <dbReference type="PROSITE" id="PS50042"/>
    </source>
</evidence>
<dbReference type="PANTHER" id="PTHR24567">
    <property type="entry name" value="CRP FAMILY TRANSCRIPTIONAL REGULATORY PROTEIN"/>
    <property type="match status" value="1"/>
</dbReference>
<dbReference type="InterPro" id="IPR036390">
    <property type="entry name" value="WH_DNA-bd_sf"/>
</dbReference>
<dbReference type="PROSITE" id="PS51063">
    <property type="entry name" value="HTH_CRP_2"/>
    <property type="match status" value="1"/>
</dbReference>
<dbReference type="GO" id="GO:0005829">
    <property type="term" value="C:cytosol"/>
    <property type="evidence" value="ECO:0007669"/>
    <property type="project" value="TreeGrafter"/>
</dbReference>
<dbReference type="Pfam" id="PF00027">
    <property type="entry name" value="cNMP_binding"/>
    <property type="match status" value="1"/>
</dbReference>
<accession>A0A6M0H4Z6</accession>
<dbReference type="AlphaFoldDB" id="A0A6M0H4Z6"/>
<dbReference type="Pfam" id="PF13545">
    <property type="entry name" value="HTH_Crp_2"/>
    <property type="match status" value="1"/>
</dbReference>
<dbReference type="SUPFAM" id="SSF51206">
    <property type="entry name" value="cAMP-binding domain-like"/>
    <property type="match status" value="1"/>
</dbReference>
<keyword evidence="1" id="KW-0805">Transcription regulation</keyword>
<dbReference type="InterPro" id="IPR000595">
    <property type="entry name" value="cNMP-bd_dom"/>
</dbReference>
<dbReference type="CDD" id="cd00038">
    <property type="entry name" value="CAP_ED"/>
    <property type="match status" value="1"/>
</dbReference>
<feature type="domain" description="HTH crp-type" evidence="5">
    <location>
        <begin position="149"/>
        <end position="215"/>
    </location>
</feature>
<gene>
    <name evidence="6" type="ORF">G3M99_13270</name>
</gene>
<dbReference type="InterPro" id="IPR018490">
    <property type="entry name" value="cNMP-bd_dom_sf"/>
</dbReference>
<dbReference type="InterPro" id="IPR014710">
    <property type="entry name" value="RmlC-like_jellyroll"/>
</dbReference>
<dbReference type="Proteomes" id="UP000481872">
    <property type="component" value="Unassembled WGS sequence"/>
</dbReference>
<evidence type="ECO:0000256" key="3">
    <source>
        <dbReference type="ARBA" id="ARBA00023163"/>
    </source>
</evidence>
<dbReference type="GO" id="GO:0003677">
    <property type="term" value="F:DNA binding"/>
    <property type="evidence" value="ECO:0007669"/>
    <property type="project" value="UniProtKB-KW"/>
</dbReference>
<name>A0A6M0H4Z6_9CLOT</name>
<evidence type="ECO:0000313" key="7">
    <source>
        <dbReference type="Proteomes" id="UP000481872"/>
    </source>
</evidence>
<protein>
    <submittedName>
        <fullName evidence="6">Cyclic nucleotide-binding domain-containing protein</fullName>
    </submittedName>
</protein>
<dbReference type="EMBL" id="JAAGPU010000026">
    <property type="protein sequence ID" value="NEU05800.1"/>
    <property type="molecule type" value="Genomic_DNA"/>
</dbReference>
<dbReference type="PANTHER" id="PTHR24567:SF26">
    <property type="entry name" value="REGULATORY PROTEIN YEIL"/>
    <property type="match status" value="1"/>
</dbReference>
<evidence type="ECO:0000256" key="2">
    <source>
        <dbReference type="ARBA" id="ARBA00023125"/>
    </source>
</evidence>
<evidence type="ECO:0000259" key="5">
    <source>
        <dbReference type="PROSITE" id="PS51063"/>
    </source>
</evidence>
<dbReference type="InterPro" id="IPR050397">
    <property type="entry name" value="Env_Response_Regulators"/>
</dbReference>
<dbReference type="SMART" id="SM00100">
    <property type="entry name" value="cNMP"/>
    <property type="match status" value="1"/>
</dbReference>
<reference evidence="6 7" key="1">
    <citation type="submission" date="2020-02" db="EMBL/GenBank/DDBJ databases">
        <title>Genome assembly of a novel Clostridium senegalense strain.</title>
        <authorList>
            <person name="Gupta T.B."/>
            <person name="Jauregui R."/>
            <person name="Maclean P."/>
            <person name="Nawarathana A."/>
            <person name="Brightwell G."/>
        </authorList>
    </citation>
    <scope>NUCLEOTIDE SEQUENCE [LARGE SCALE GENOMIC DNA]</scope>
    <source>
        <strain evidence="6 7">AGRFS4</strain>
    </source>
</reference>
<dbReference type="RefSeq" id="WP_199870457.1">
    <property type="nucleotide sequence ID" value="NZ_JAAGPU010000026.1"/>
</dbReference>
<sequence>MKKSKNRKLINAYLKKYSLNKYLSESLSLCCELHTFDKNEMICTLNEDMKYIYFLVKGKAKVYTLLSTGKSLLICFITPLSVMGDIEFLDNSAADCSVKTIESCHLIAIPIDKVKKLAYDDSVFLRFIISSLEKKLRNNSIFSSINMLYPLENRFVSYLLSLPINSNNTVEIDELTHISELLGSSYRHLNRVIKNLCEKNLIIKDSNLITILNMDELKKLARDIYKNEK</sequence>
<keyword evidence="2" id="KW-0238">DNA-binding</keyword>
<keyword evidence="7" id="KW-1185">Reference proteome</keyword>